<comment type="caution">
    <text evidence="4">The sequence shown here is derived from an EMBL/GenBank/DDBJ whole genome shotgun (WGS) entry which is preliminary data.</text>
</comment>
<feature type="chain" id="PRO_5035829985" description="Protein kinase domain-containing protein" evidence="2">
    <location>
        <begin position="21"/>
        <end position="778"/>
    </location>
</feature>
<dbReference type="PANTHER" id="PTHR44329:SF260">
    <property type="entry name" value="PROTEIN KINASE DOMAIN-CONTAINING PROTEIN"/>
    <property type="match status" value="1"/>
</dbReference>
<dbReference type="Proteomes" id="UP000822688">
    <property type="component" value="Chromosome 9"/>
</dbReference>
<dbReference type="SUPFAM" id="SSF56112">
    <property type="entry name" value="Protein kinase-like (PK-like)"/>
    <property type="match status" value="1"/>
</dbReference>
<keyword evidence="2" id="KW-0732">Signal</keyword>
<evidence type="ECO:0000313" key="5">
    <source>
        <dbReference type="Proteomes" id="UP000822688"/>
    </source>
</evidence>
<dbReference type="GO" id="GO:0005524">
    <property type="term" value="F:ATP binding"/>
    <property type="evidence" value="ECO:0007669"/>
    <property type="project" value="InterPro"/>
</dbReference>
<sequence>MWSWMISQSTLFYSTARVLADADFLNLCEQNVRTIESDLIFASGAYLLNRRQCQDLLKKLSETIQNTRELVLHIGASRPDLFNSALKSLYLHLEQAKLLVSSCAQKDWCSAAVFQIQNENAFQEILLGVCLCYNAIYEEVKSYRACEEWNGLPKDLRKSRIFLPASASVVHGDQQELRLWLEDFVNQPSSVILKADDQSKAARKAQQQCLARYLLVKLKYNLEQSQTNSFDGCNAILWEKDPDLSEAWTNSHFLGSGSGASGVCSIEWLGIPCAKKVFHEQVWEPIFLKEAAILAGLKHPRIVDFVCCGNGQEKGDCFIAMELLEKSLSDQIKDQKNEQFSLPVAVDMMAQMARGMLYLHDRGIAHRDLKPHNVVVNRLTFPHLVNYYCVKLVDFGMSKTKVEVSKSLSISCPGVGTTRYRAPEVYPNAFHNGKRKAKWFKADVYSFAITCAHVLTLKVPLGNLEGSSDLYREILNGTRPELPSNCPCELVSLLGDCWNISPQKRPSFKEIFTRLEMFRHKLMRGFSTSDEGSQEKRMDFTTGFECVKTMTELPLCSIKKAESHDRTGNRTEGEVYEISRIEEVNEISNAEEVADIDGDDVVSIITCTRNHALELLQESAYSKDFICNMCRKGGTGRVYHCKTCEFDAHPDCAVIKKKVMLSFRKTFLSLDIQNYHNDNMDAATCDFCQEPLKDSEWVYKSQQGASLYAHVLCTKYPESMNHLRVHDREHILTLVESPPGKICACCFGNIKGYYYTWVMARSGYPLPDMGSPGQDVAS</sequence>
<dbReference type="PANTHER" id="PTHR44329">
    <property type="entry name" value="SERINE/THREONINE-PROTEIN KINASE TNNI3K-RELATED"/>
    <property type="match status" value="1"/>
</dbReference>
<evidence type="ECO:0000259" key="3">
    <source>
        <dbReference type="PROSITE" id="PS50011"/>
    </source>
</evidence>
<evidence type="ECO:0000256" key="2">
    <source>
        <dbReference type="SAM" id="SignalP"/>
    </source>
</evidence>
<organism evidence="4 5">
    <name type="scientific">Ceratodon purpureus</name>
    <name type="common">Fire moss</name>
    <name type="synonym">Dicranum purpureum</name>
    <dbReference type="NCBI Taxonomy" id="3225"/>
    <lineage>
        <taxon>Eukaryota</taxon>
        <taxon>Viridiplantae</taxon>
        <taxon>Streptophyta</taxon>
        <taxon>Embryophyta</taxon>
        <taxon>Bryophyta</taxon>
        <taxon>Bryophytina</taxon>
        <taxon>Bryopsida</taxon>
        <taxon>Dicranidae</taxon>
        <taxon>Pseudoditrichales</taxon>
        <taxon>Ditrichaceae</taxon>
        <taxon>Ceratodon</taxon>
    </lineage>
</organism>
<keyword evidence="1" id="KW-0677">Repeat</keyword>
<dbReference type="InterPro" id="IPR008271">
    <property type="entry name" value="Ser/Thr_kinase_AS"/>
</dbReference>
<evidence type="ECO:0000256" key="1">
    <source>
        <dbReference type="ARBA" id="ARBA00022737"/>
    </source>
</evidence>
<dbReference type="GO" id="GO:0004674">
    <property type="term" value="F:protein serine/threonine kinase activity"/>
    <property type="evidence" value="ECO:0007669"/>
    <property type="project" value="TreeGrafter"/>
</dbReference>
<dbReference type="InterPro" id="IPR000719">
    <property type="entry name" value="Prot_kinase_dom"/>
</dbReference>
<evidence type="ECO:0000313" key="4">
    <source>
        <dbReference type="EMBL" id="KAG0561774.1"/>
    </source>
</evidence>
<dbReference type="SUPFAM" id="SSF57889">
    <property type="entry name" value="Cysteine-rich domain"/>
    <property type="match status" value="1"/>
</dbReference>
<name>A0A8T0GUF1_CERPU</name>
<dbReference type="Gene3D" id="1.10.510.10">
    <property type="entry name" value="Transferase(Phosphotransferase) domain 1"/>
    <property type="match status" value="1"/>
</dbReference>
<dbReference type="EMBL" id="CM026430">
    <property type="protein sequence ID" value="KAG0561774.1"/>
    <property type="molecule type" value="Genomic_DNA"/>
</dbReference>
<feature type="signal peptide" evidence="2">
    <location>
        <begin position="1"/>
        <end position="20"/>
    </location>
</feature>
<feature type="domain" description="Protein kinase" evidence="3">
    <location>
        <begin position="248"/>
        <end position="523"/>
    </location>
</feature>
<accession>A0A8T0GUF1</accession>
<dbReference type="InterPro" id="IPR004146">
    <property type="entry name" value="DC1"/>
</dbReference>
<dbReference type="SMART" id="SM00220">
    <property type="entry name" value="S_TKc"/>
    <property type="match status" value="1"/>
</dbReference>
<reference evidence="4" key="1">
    <citation type="submission" date="2020-06" db="EMBL/GenBank/DDBJ databases">
        <title>WGS assembly of Ceratodon purpureus strain R40.</title>
        <authorList>
            <person name="Carey S.B."/>
            <person name="Jenkins J."/>
            <person name="Shu S."/>
            <person name="Lovell J.T."/>
            <person name="Sreedasyam A."/>
            <person name="Maumus F."/>
            <person name="Tiley G.P."/>
            <person name="Fernandez-Pozo N."/>
            <person name="Barry K."/>
            <person name="Chen C."/>
            <person name="Wang M."/>
            <person name="Lipzen A."/>
            <person name="Daum C."/>
            <person name="Saski C.A."/>
            <person name="Payton A.C."/>
            <person name="Mcbreen J.C."/>
            <person name="Conrad R.E."/>
            <person name="Kollar L.M."/>
            <person name="Olsson S."/>
            <person name="Huttunen S."/>
            <person name="Landis J.B."/>
            <person name="Wickett N.J."/>
            <person name="Johnson M.G."/>
            <person name="Rensing S.A."/>
            <person name="Grimwood J."/>
            <person name="Schmutz J."/>
            <person name="Mcdaniel S.F."/>
        </authorList>
    </citation>
    <scope>NUCLEOTIDE SEQUENCE</scope>
    <source>
        <strain evidence="4">R40</strain>
    </source>
</reference>
<dbReference type="InterPro" id="IPR051681">
    <property type="entry name" value="Ser/Thr_Kinases-Pseudokinases"/>
</dbReference>
<dbReference type="InterPro" id="IPR011009">
    <property type="entry name" value="Kinase-like_dom_sf"/>
</dbReference>
<dbReference type="Pfam" id="PF07714">
    <property type="entry name" value="PK_Tyr_Ser-Thr"/>
    <property type="match status" value="1"/>
</dbReference>
<dbReference type="InterPro" id="IPR001245">
    <property type="entry name" value="Ser-Thr/Tyr_kinase_cat_dom"/>
</dbReference>
<gene>
    <name evidence="4" type="ORF">KC19_9G090900</name>
</gene>
<dbReference type="PROSITE" id="PS50011">
    <property type="entry name" value="PROTEIN_KINASE_DOM"/>
    <property type="match status" value="1"/>
</dbReference>
<dbReference type="Pfam" id="PF03107">
    <property type="entry name" value="C1_2"/>
    <property type="match status" value="1"/>
</dbReference>
<dbReference type="InterPro" id="IPR046349">
    <property type="entry name" value="C1-like_sf"/>
</dbReference>
<dbReference type="PROSITE" id="PS00108">
    <property type="entry name" value="PROTEIN_KINASE_ST"/>
    <property type="match status" value="1"/>
</dbReference>
<dbReference type="AlphaFoldDB" id="A0A8T0GUF1"/>
<keyword evidence="5" id="KW-1185">Reference proteome</keyword>
<proteinExistence type="predicted"/>
<protein>
    <recommendedName>
        <fullName evidence="3">Protein kinase domain-containing protein</fullName>
    </recommendedName>
</protein>